<feature type="region of interest" description="Disordered" evidence="4">
    <location>
        <begin position="98"/>
        <end position="127"/>
    </location>
</feature>
<keyword evidence="1" id="KW-0391">Immunity</keyword>
<dbReference type="SMART" id="SM00406">
    <property type="entry name" value="IGv"/>
    <property type="match status" value="1"/>
</dbReference>
<dbReference type="InterPro" id="IPR050199">
    <property type="entry name" value="IgHV"/>
</dbReference>
<dbReference type="GO" id="GO:0005576">
    <property type="term" value="C:extracellular region"/>
    <property type="evidence" value="ECO:0007669"/>
    <property type="project" value="UniProtKB-ARBA"/>
</dbReference>
<evidence type="ECO:0000256" key="1">
    <source>
        <dbReference type="ARBA" id="ARBA00022859"/>
    </source>
</evidence>
<dbReference type="Ensembl" id="ENSTMTT00000028185.1">
    <property type="protein sequence ID" value="ENSTMTP00000027205.1"/>
    <property type="gene ID" value="ENSTMTG00000019873.1"/>
</dbReference>
<dbReference type="PANTHER" id="PTHR23266">
    <property type="entry name" value="IMMUNOGLOBULIN HEAVY CHAIN"/>
    <property type="match status" value="1"/>
</dbReference>
<keyword evidence="3" id="KW-1280">Immunoglobulin</keyword>
<reference evidence="6" key="2">
    <citation type="submission" date="2025-09" db="UniProtKB">
        <authorList>
            <consortium name="Ensembl"/>
        </authorList>
    </citation>
    <scope>IDENTIFICATION</scope>
</reference>
<dbReference type="GeneTree" id="ENSGT01030000234536"/>
<dbReference type="GO" id="GO:0019814">
    <property type="term" value="C:immunoglobulin complex"/>
    <property type="evidence" value="ECO:0007669"/>
    <property type="project" value="UniProtKB-KW"/>
</dbReference>
<dbReference type="InterPro" id="IPR036179">
    <property type="entry name" value="Ig-like_dom_sf"/>
</dbReference>
<name>A0A674K0M9_9SAUR</name>
<evidence type="ECO:0000259" key="5">
    <source>
        <dbReference type="SMART" id="SM00406"/>
    </source>
</evidence>
<accession>A0A674K0M9</accession>
<sequence>LRVLNDQTPLLSVLSQVQLWEPGRGAVKPGDTSVTWNWVRQPAGKGLEWMGPAFYSSPRWNTEYPSSLQSRVTISQDTSKNQVSLQLRSLTAADTATHHCARDNAQGHTSRQPYDRGKRFLNSAVRR</sequence>
<dbReference type="InterPro" id="IPR013106">
    <property type="entry name" value="Ig_V-set"/>
</dbReference>
<dbReference type="Gene3D" id="2.60.40.10">
    <property type="entry name" value="Immunoglobulins"/>
    <property type="match status" value="1"/>
</dbReference>
<dbReference type="InParanoid" id="A0A674K0M9"/>
<dbReference type="AlphaFoldDB" id="A0A674K0M9"/>
<dbReference type="Proteomes" id="UP000472274">
    <property type="component" value="Unplaced"/>
</dbReference>
<reference evidence="6" key="1">
    <citation type="submission" date="2025-08" db="UniProtKB">
        <authorList>
            <consortium name="Ensembl"/>
        </authorList>
    </citation>
    <scope>IDENTIFICATION</scope>
</reference>
<dbReference type="GO" id="GO:0002250">
    <property type="term" value="P:adaptive immune response"/>
    <property type="evidence" value="ECO:0007669"/>
    <property type="project" value="UniProtKB-KW"/>
</dbReference>
<feature type="domain" description="Immunoglobulin V-set" evidence="5">
    <location>
        <begin position="26"/>
        <end position="102"/>
    </location>
</feature>
<protein>
    <recommendedName>
        <fullName evidence="5">Immunoglobulin V-set domain-containing protein</fullName>
    </recommendedName>
</protein>
<dbReference type="SUPFAM" id="SSF48726">
    <property type="entry name" value="Immunoglobulin"/>
    <property type="match status" value="1"/>
</dbReference>
<keyword evidence="7" id="KW-1185">Reference proteome</keyword>
<evidence type="ECO:0000313" key="6">
    <source>
        <dbReference type="Ensembl" id="ENSTMTP00000027205.1"/>
    </source>
</evidence>
<evidence type="ECO:0000256" key="2">
    <source>
        <dbReference type="ARBA" id="ARBA00023130"/>
    </source>
</evidence>
<evidence type="ECO:0000313" key="7">
    <source>
        <dbReference type="Proteomes" id="UP000472274"/>
    </source>
</evidence>
<evidence type="ECO:0000256" key="3">
    <source>
        <dbReference type="ARBA" id="ARBA00043265"/>
    </source>
</evidence>
<dbReference type="Pfam" id="PF07686">
    <property type="entry name" value="V-set"/>
    <property type="match status" value="1"/>
</dbReference>
<proteinExistence type="predicted"/>
<dbReference type="InterPro" id="IPR013783">
    <property type="entry name" value="Ig-like_fold"/>
</dbReference>
<keyword evidence="2" id="KW-1064">Adaptive immunity</keyword>
<evidence type="ECO:0000256" key="4">
    <source>
        <dbReference type="SAM" id="MobiDB-lite"/>
    </source>
</evidence>
<organism evidence="6 7">
    <name type="scientific">Terrapene triunguis</name>
    <name type="common">Three-toed box turtle</name>
    <dbReference type="NCBI Taxonomy" id="2587831"/>
    <lineage>
        <taxon>Eukaryota</taxon>
        <taxon>Metazoa</taxon>
        <taxon>Chordata</taxon>
        <taxon>Craniata</taxon>
        <taxon>Vertebrata</taxon>
        <taxon>Euteleostomi</taxon>
        <taxon>Archelosauria</taxon>
        <taxon>Testudinata</taxon>
        <taxon>Testudines</taxon>
        <taxon>Cryptodira</taxon>
        <taxon>Durocryptodira</taxon>
        <taxon>Testudinoidea</taxon>
        <taxon>Emydidae</taxon>
        <taxon>Terrapene</taxon>
    </lineage>
</organism>